<organism evidence="8 9">
    <name type="scientific">Kushneria aurantia</name>
    <dbReference type="NCBI Taxonomy" id="504092"/>
    <lineage>
        <taxon>Bacteria</taxon>
        <taxon>Pseudomonadati</taxon>
        <taxon>Pseudomonadota</taxon>
        <taxon>Gammaproteobacteria</taxon>
        <taxon>Oceanospirillales</taxon>
        <taxon>Halomonadaceae</taxon>
        <taxon>Kushneria</taxon>
    </lineage>
</organism>
<feature type="domain" description="TauD/TfdA-like" evidence="7">
    <location>
        <begin position="71"/>
        <end position="312"/>
    </location>
</feature>
<evidence type="ECO:0000256" key="5">
    <source>
        <dbReference type="ARBA" id="ARBA00023002"/>
    </source>
</evidence>
<dbReference type="PANTHER" id="PTHR10696:SF25">
    <property type="entry name" value="OXIDOREDUCTASE AIM17-RELATED"/>
    <property type="match status" value="1"/>
</dbReference>
<comment type="similarity">
    <text evidence="2">Belongs to the gamma-BBH/TMLD family.</text>
</comment>
<comment type="caution">
    <text evidence="8">The sequence shown here is derived from an EMBL/GenBank/DDBJ whole genome shotgun (WGS) entry which is preliminary data.</text>
</comment>
<evidence type="ECO:0000256" key="3">
    <source>
        <dbReference type="ARBA" id="ARBA00022723"/>
    </source>
</evidence>
<protein>
    <submittedName>
        <fullName evidence="8">TauD/TfdA family dioxygenase</fullName>
    </submittedName>
</protein>
<keyword evidence="9" id="KW-1185">Reference proteome</keyword>
<dbReference type="SUPFAM" id="SSF51197">
    <property type="entry name" value="Clavaminate synthase-like"/>
    <property type="match status" value="1"/>
</dbReference>
<evidence type="ECO:0000256" key="1">
    <source>
        <dbReference type="ARBA" id="ARBA00001954"/>
    </source>
</evidence>
<reference evidence="8 9" key="1">
    <citation type="submission" date="2024-09" db="EMBL/GenBank/DDBJ databases">
        <authorList>
            <person name="Sun Q."/>
            <person name="Mori K."/>
        </authorList>
    </citation>
    <scope>NUCLEOTIDE SEQUENCE [LARGE SCALE GENOMIC DNA]</scope>
    <source>
        <strain evidence="8 9">CCM 7415</strain>
    </source>
</reference>
<evidence type="ECO:0000256" key="6">
    <source>
        <dbReference type="ARBA" id="ARBA00023004"/>
    </source>
</evidence>
<evidence type="ECO:0000259" key="7">
    <source>
        <dbReference type="Pfam" id="PF02668"/>
    </source>
</evidence>
<dbReference type="RefSeq" id="WP_281169608.1">
    <property type="nucleotide sequence ID" value="NZ_JBHLVX010000051.1"/>
</dbReference>
<evidence type="ECO:0000256" key="4">
    <source>
        <dbReference type="ARBA" id="ARBA00022964"/>
    </source>
</evidence>
<dbReference type="CDD" id="cd00250">
    <property type="entry name" value="CAS_like"/>
    <property type="match status" value="1"/>
</dbReference>
<sequence length="335" mass="37811">MSRERLVHPLDVRSDIRPEWIAIHEGGGLSVRWLREDGGHPSLFGAGWLHAHRCNQDSSINSIKPSRAARPEPIEAQWSDVMNDDSALLSWLDGYIERGWSIIKGVPQEKGMAIEFGKRIGTVRSSNFGFYFDVRSKAAPISNAYTANFLPLHTDLPHYEMPPGLQILHCLSNDAVGGASLLADGIAVAEHLMRSEPDVFSCLSQNRLPFRFQDSDSEFNARHPIIECNELNEPTYINWSNSTIAPLDSSFENIRSIQSAIRRFVTLIESPTFKISHKPSAGEALVFDNRRMLHGREAFQPETGYRHFQGCYLDTAEVMSRRNALARCHQHVEFI</sequence>
<dbReference type="InterPro" id="IPR050411">
    <property type="entry name" value="AlphaKG_dependent_hydroxylases"/>
</dbReference>
<comment type="cofactor">
    <cofactor evidence="1">
        <name>Fe(2+)</name>
        <dbReference type="ChEBI" id="CHEBI:29033"/>
    </cofactor>
</comment>
<dbReference type="Pfam" id="PF02668">
    <property type="entry name" value="TauD"/>
    <property type="match status" value="1"/>
</dbReference>
<dbReference type="Gene3D" id="3.60.130.10">
    <property type="entry name" value="Clavaminate synthase-like"/>
    <property type="match status" value="1"/>
</dbReference>
<evidence type="ECO:0000313" key="9">
    <source>
        <dbReference type="Proteomes" id="UP001589814"/>
    </source>
</evidence>
<dbReference type="GO" id="GO:0051213">
    <property type="term" value="F:dioxygenase activity"/>
    <property type="evidence" value="ECO:0007669"/>
    <property type="project" value="UniProtKB-KW"/>
</dbReference>
<keyword evidence="5" id="KW-0560">Oxidoreductase</keyword>
<name>A0ABV6G5W4_9GAMM</name>
<dbReference type="InterPro" id="IPR042098">
    <property type="entry name" value="TauD-like_sf"/>
</dbReference>
<dbReference type="EMBL" id="JBHLVX010000051">
    <property type="protein sequence ID" value="MFC0269057.1"/>
    <property type="molecule type" value="Genomic_DNA"/>
</dbReference>
<evidence type="ECO:0000256" key="2">
    <source>
        <dbReference type="ARBA" id="ARBA00008654"/>
    </source>
</evidence>
<evidence type="ECO:0000313" key="8">
    <source>
        <dbReference type="EMBL" id="MFC0269057.1"/>
    </source>
</evidence>
<keyword evidence="3" id="KW-0479">Metal-binding</keyword>
<keyword evidence="6" id="KW-0408">Iron</keyword>
<proteinExistence type="inferred from homology"/>
<gene>
    <name evidence="8" type="ORF">ACFFHW_13865</name>
</gene>
<keyword evidence="4 8" id="KW-0223">Dioxygenase</keyword>
<accession>A0ABV6G5W4</accession>
<dbReference type="Proteomes" id="UP001589814">
    <property type="component" value="Unassembled WGS sequence"/>
</dbReference>
<dbReference type="InterPro" id="IPR003819">
    <property type="entry name" value="TauD/TfdA-like"/>
</dbReference>
<dbReference type="PANTHER" id="PTHR10696">
    <property type="entry name" value="GAMMA-BUTYROBETAINE HYDROXYLASE-RELATED"/>
    <property type="match status" value="1"/>
</dbReference>